<proteinExistence type="predicted"/>
<reference evidence="2" key="1">
    <citation type="submission" date="2015-03" db="EMBL/GenBank/DDBJ databases">
        <authorList>
            <consortium name="Pathogen Informatics"/>
            <person name="Murphy D."/>
        </authorList>
    </citation>
    <scope>NUCLEOTIDE SEQUENCE [LARGE SCALE GENOMIC DNA]</scope>
    <source>
        <strain evidence="2">IP6945</strain>
    </source>
</reference>
<organism evidence="1 2">
    <name type="scientific">Yersinia thracica</name>
    <dbReference type="NCBI Taxonomy" id="2890319"/>
    <lineage>
        <taxon>Bacteria</taxon>
        <taxon>Pseudomonadati</taxon>
        <taxon>Pseudomonadota</taxon>
        <taxon>Gammaproteobacteria</taxon>
        <taxon>Enterobacterales</taxon>
        <taxon>Yersiniaceae</taxon>
        <taxon>Yersinia</taxon>
    </lineage>
</organism>
<dbReference type="Proteomes" id="UP000041882">
    <property type="component" value="Unassembled WGS sequence"/>
</dbReference>
<gene>
    <name evidence="1" type="ORF">ERS008472_03957</name>
</gene>
<accession>A0A0T9QZE3</accession>
<sequence>MGTRIENPNLKGACFIAENILLRLNKDAGRRCGSFDRLYAVFFKENVYEFADALHPNDRERFLLVARKIYSGFDDNVQTLNEAMRQISEEQNSL</sequence>
<evidence type="ECO:0000313" key="1">
    <source>
        <dbReference type="EMBL" id="CNI36781.1"/>
    </source>
</evidence>
<keyword evidence="2" id="KW-1185">Reference proteome</keyword>
<dbReference type="RefSeq" id="WP_050116454.1">
    <property type="nucleotide sequence ID" value="NZ_CQAW01000029.1"/>
</dbReference>
<evidence type="ECO:0000313" key="2">
    <source>
        <dbReference type="Proteomes" id="UP000041882"/>
    </source>
</evidence>
<protein>
    <submittedName>
        <fullName evidence="1">Uncharacterized protein</fullName>
    </submittedName>
</protein>
<dbReference type="EMBL" id="CQAW01000029">
    <property type="protein sequence ID" value="CNI36781.1"/>
    <property type="molecule type" value="Genomic_DNA"/>
</dbReference>
<dbReference type="AlphaFoldDB" id="A0A0T9QZE3"/>
<name>A0A0T9QZE3_9GAMM</name>